<dbReference type="AlphaFoldDB" id="A0A3F3QJV9"/>
<gene>
    <name evidence="2" type="ORF">BDQ94DRAFT_132757</name>
</gene>
<feature type="compositionally biased region" description="Low complexity" evidence="1">
    <location>
        <begin position="112"/>
        <end position="122"/>
    </location>
</feature>
<feature type="compositionally biased region" description="Low complexity" evidence="1">
    <location>
        <begin position="152"/>
        <end position="164"/>
    </location>
</feature>
<name>A0A3F3QJV9_9EURO</name>
<sequence>MVVSWTYYSGSEVQVSRSIEKVSPVKIRMAGKGITIGMQTTGKNGNDNNDSIWCYRPVSSSGGLALSFLFHCLFPVPCLENAVTWRQHIPQDSADHYPFANNTLEQDKQTITNSISIPISTTHNTQTPLRREPVKKKKSRIERQTPKPNPCTSSILSSPLSTPTKNKTQNPL</sequence>
<dbReference type="Proteomes" id="UP000253729">
    <property type="component" value="Unassembled WGS sequence"/>
</dbReference>
<dbReference type="EMBL" id="KZ852032">
    <property type="protein sequence ID" value="RDH39259.1"/>
    <property type="molecule type" value="Genomic_DNA"/>
</dbReference>
<protein>
    <submittedName>
        <fullName evidence="2">Uncharacterized protein</fullName>
    </submittedName>
</protein>
<reference evidence="2 3" key="1">
    <citation type="submission" date="2018-07" db="EMBL/GenBank/DDBJ databases">
        <title>The genomes of Aspergillus section Nigri reveals drivers in fungal speciation.</title>
        <authorList>
            <consortium name="DOE Joint Genome Institute"/>
            <person name="Vesth T.C."/>
            <person name="Nybo J."/>
            <person name="Theobald S."/>
            <person name="Brandl J."/>
            <person name="Frisvad J.C."/>
            <person name="Nielsen K.F."/>
            <person name="Lyhne E.K."/>
            <person name="Kogle M.E."/>
            <person name="Kuo A."/>
            <person name="Riley R."/>
            <person name="Clum A."/>
            <person name="Nolan M."/>
            <person name="Lipzen A."/>
            <person name="Salamov A."/>
            <person name="Henrissat B."/>
            <person name="Wiebenga A."/>
            <person name="De vries R.P."/>
            <person name="Grigoriev I.V."/>
            <person name="Mortensen U.H."/>
            <person name="Andersen M.R."/>
            <person name="Baker S.E."/>
        </authorList>
    </citation>
    <scope>NUCLEOTIDE SEQUENCE [LARGE SCALE GENOMIC DNA]</scope>
    <source>
        <strain evidence="2 3">CBS 139.54b</strain>
    </source>
</reference>
<dbReference type="GeneID" id="38132480"/>
<organism evidence="2 3">
    <name type="scientific">Aspergillus welwitschiae</name>
    <dbReference type="NCBI Taxonomy" id="1341132"/>
    <lineage>
        <taxon>Eukaryota</taxon>
        <taxon>Fungi</taxon>
        <taxon>Dikarya</taxon>
        <taxon>Ascomycota</taxon>
        <taxon>Pezizomycotina</taxon>
        <taxon>Eurotiomycetes</taxon>
        <taxon>Eurotiomycetidae</taxon>
        <taxon>Eurotiales</taxon>
        <taxon>Aspergillaceae</taxon>
        <taxon>Aspergillus</taxon>
        <taxon>Aspergillus subgen. Circumdati</taxon>
    </lineage>
</organism>
<evidence type="ECO:0000256" key="1">
    <source>
        <dbReference type="SAM" id="MobiDB-lite"/>
    </source>
</evidence>
<accession>A0A3F3QJV9</accession>
<keyword evidence="3" id="KW-1185">Reference proteome</keyword>
<evidence type="ECO:0000313" key="2">
    <source>
        <dbReference type="EMBL" id="RDH39259.1"/>
    </source>
</evidence>
<proteinExistence type="predicted"/>
<dbReference type="RefSeq" id="XP_026632281.1">
    <property type="nucleotide sequence ID" value="XM_026764124.1"/>
</dbReference>
<evidence type="ECO:0000313" key="3">
    <source>
        <dbReference type="Proteomes" id="UP000253729"/>
    </source>
</evidence>
<feature type="region of interest" description="Disordered" evidence="1">
    <location>
        <begin position="112"/>
        <end position="172"/>
    </location>
</feature>